<accession>A0ABC9GD92</accession>
<proteinExistence type="predicted"/>
<reference evidence="2 3" key="2">
    <citation type="submission" date="2024-10" db="EMBL/GenBank/DDBJ databases">
        <authorList>
            <person name="Ryan C."/>
        </authorList>
    </citation>
    <scope>NUCLEOTIDE SEQUENCE [LARGE SCALE GENOMIC DNA]</scope>
</reference>
<sequence length="191" mass="20879">MPRQSKRTSTPAPVEILPPPAARPVPQSVAPSTFGLGAWCPPYPPQSMAPSSSPYWIHGLQHPGMAGSSPQGSWCAPASSASMEDSDLQVMGVDCTPPGGLLNFLNKNTPKHGPAQVVINERPIGGKKAKELKKRKRKDEACIIDLEDELQLFVDAQNKANEGRKEILETQKRVSRRSYLATQTKELARMW</sequence>
<evidence type="ECO:0000313" key="2">
    <source>
        <dbReference type="EMBL" id="CAL5093157.1"/>
    </source>
</evidence>
<dbReference type="PANTHER" id="PTHR45224:SF16">
    <property type="entry name" value="OS01G0527900 PROTEIN"/>
    <property type="match status" value="1"/>
</dbReference>
<protein>
    <recommendedName>
        <fullName evidence="4">No apical meristem-associated C-terminal domain-containing protein</fullName>
    </recommendedName>
</protein>
<feature type="region of interest" description="Disordered" evidence="1">
    <location>
        <begin position="1"/>
        <end position="28"/>
    </location>
</feature>
<organism evidence="2 3">
    <name type="scientific">Urochloa decumbens</name>
    <dbReference type="NCBI Taxonomy" id="240449"/>
    <lineage>
        <taxon>Eukaryota</taxon>
        <taxon>Viridiplantae</taxon>
        <taxon>Streptophyta</taxon>
        <taxon>Embryophyta</taxon>
        <taxon>Tracheophyta</taxon>
        <taxon>Spermatophyta</taxon>
        <taxon>Magnoliopsida</taxon>
        <taxon>Liliopsida</taxon>
        <taxon>Poales</taxon>
        <taxon>Poaceae</taxon>
        <taxon>PACMAD clade</taxon>
        <taxon>Panicoideae</taxon>
        <taxon>Panicodae</taxon>
        <taxon>Paniceae</taxon>
        <taxon>Melinidinae</taxon>
        <taxon>Urochloa</taxon>
    </lineage>
</organism>
<dbReference type="AlphaFoldDB" id="A0ABC9GD92"/>
<gene>
    <name evidence="2" type="ORF">URODEC1_LOCUS115252</name>
</gene>
<reference evidence="3" key="1">
    <citation type="submission" date="2024-06" db="EMBL/GenBank/DDBJ databases">
        <authorList>
            <person name="Ryan C."/>
        </authorList>
    </citation>
    <scope>NUCLEOTIDE SEQUENCE [LARGE SCALE GENOMIC DNA]</scope>
</reference>
<evidence type="ECO:0000256" key="1">
    <source>
        <dbReference type="SAM" id="MobiDB-lite"/>
    </source>
</evidence>
<name>A0ABC9GD92_9POAL</name>
<evidence type="ECO:0000313" key="3">
    <source>
        <dbReference type="Proteomes" id="UP001497457"/>
    </source>
</evidence>
<dbReference type="Proteomes" id="UP001497457">
    <property type="component" value="Chromosome 9rd"/>
</dbReference>
<evidence type="ECO:0008006" key="4">
    <source>
        <dbReference type="Google" id="ProtNLM"/>
    </source>
</evidence>
<keyword evidence="3" id="KW-1185">Reference proteome</keyword>
<dbReference type="PANTHER" id="PTHR45224">
    <property type="entry name" value="OS01G0527900 PROTEIN-RELATED"/>
    <property type="match status" value="1"/>
</dbReference>
<dbReference type="EMBL" id="OZ075119">
    <property type="protein sequence ID" value="CAL5093157.1"/>
    <property type="molecule type" value="Genomic_DNA"/>
</dbReference>